<reference evidence="2" key="1">
    <citation type="submission" date="2021-01" db="EMBL/GenBank/DDBJ databases">
        <title>Whole genome shotgun sequence of Rugosimonospora africana NBRC 104875.</title>
        <authorList>
            <person name="Komaki H."/>
            <person name="Tamura T."/>
        </authorList>
    </citation>
    <scope>NUCLEOTIDE SEQUENCE</scope>
    <source>
        <strain evidence="2">NBRC 104875</strain>
    </source>
</reference>
<dbReference type="InterPro" id="IPR041698">
    <property type="entry name" value="Methyltransf_25"/>
</dbReference>
<protein>
    <submittedName>
        <fullName evidence="2">SAM-dependent methyltransferase</fullName>
    </submittedName>
</protein>
<keyword evidence="2" id="KW-0489">Methyltransferase</keyword>
<dbReference type="InterPro" id="IPR029063">
    <property type="entry name" value="SAM-dependent_MTases_sf"/>
</dbReference>
<dbReference type="Proteomes" id="UP000642748">
    <property type="component" value="Unassembled WGS sequence"/>
</dbReference>
<dbReference type="AlphaFoldDB" id="A0A8J3VPS5"/>
<dbReference type="RefSeq" id="WP_203918070.1">
    <property type="nucleotide sequence ID" value="NZ_BONZ01000023.1"/>
</dbReference>
<dbReference type="GO" id="GO:0032259">
    <property type="term" value="P:methylation"/>
    <property type="evidence" value="ECO:0007669"/>
    <property type="project" value="UniProtKB-KW"/>
</dbReference>
<dbReference type="SUPFAM" id="SSF53335">
    <property type="entry name" value="S-adenosyl-L-methionine-dependent methyltransferases"/>
    <property type="match status" value="1"/>
</dbReference>
<dbReference type="GO" id="GO:0008168">
    <property type="term" value="F:methyltransferase activity"/>
    <property type="evidence" value="ECO:0007669"/>
    <property type="project" value="UniProtKB-KW"/>
</dbReference>
<organism evidence="2 3">
    <name type="scientific">Rugosimonospora africana</name>
    <dbReference type="NCBI Taxonomy" id="556532"/>
    <lineage>
        <taxon>Bacteria</taxon>
        <taxon>Bacillati</taxon>
        <taxon>Actinomycetota</taxon>
        <taxon>Actinomycetes</taxon>
        <taxon>Micromonosporales</taxon>
        <taxon>Micromonosporaceae</taxon>
        <taxon>Rugosimonospora</taxon>
    </lineage>
</organism>
<dbReference type="Pfam" id="PF13649">
    <property type="entry name" value="Methyltransf_25"/>
    <property type="match status" value="1"/>
</dbReference>
<keyword evidence="3" id="KW-1185">Reference proteome</keyword>
<evidence type="ECO:0000313" key="3">
    <source>
        <dbReference type="Proteomes" id="UP000642748"/>
    </source>
</evidence>
<name>A0A8J3VPS5_9ACTN</name>
<gene>
    <name evidence="2" type="ORF">Raf01_25810</name>
</gene>
<evidence type="ECO:0000313" key="2">
    <source>
        <dbReference type="EMBL" id="GIH14409.1"/>
    </source>
</evidence>
<dbReference type="CDD" id="cd02440">
    <property type="entry name" value="AdoMet_MTases"/>
    <property type="match status" value="1"/>
</dbReference>
<feature type="domain" description="Methyltransferase" evidence="1">
    <location>
        <begin position="47"/>
        <end position="145"/>
    </location>
</feature>
<evidence type="ECO:0000259" key="1">
    <source>
        <dbReference type="Pfam" id="PF13649"/>
    </source>
</evidence>
<dbReference type="Gene3D" id="3.40.50.150">
    <property type="entry name" value="Vaccinia Virus protein VP39"/>
    <property type="match status" value="1"/>
</dbReference>
<accession>A0A8J3VPS5</accession>
<proteinExistence type="predicted"/>
<comment type="caution">
    <text evidence="2">The sequence shown here is derived from an EMBL/GenBank/DDBJ whole genome shotgun (WGS) entry which is preliminary data.</text>
</comment>
<dbReference type="EMBL" id="BONZ01000023">
    <property type="protein sequence ID" value="GIH14409.1"/>
    <property type="molecule type" value="Genomic_DNA"/>
</dbReference>
<sequence>MTDSDDPDAVSDLDTASTVRMRWNTPLSQEHADLLLRRLDIRPGSRILDLGCGWGELLLQAVAAGGTEGPVPTTGIGVDTCAADLQRGRELAATRSLSGHVRFVEQDAATWREPADRVLCVGASHTLGGTVPALKALAELVRPGGRVLFGDACWERPPTPEAAAIFGEEALPIADLVEQLRSLGWRVLHLSTADQREWDDFESTWRAGRQEWLLAHPDDPRAGEVREKLDAQLSDYVGVYRGILSLGYFVLGR</sequence>
<keyword evidence="2" id="KW-0808">Transferase</keyword>